<feature type="compositionally biased region" description="Basic and acidic residues" evidence="1">
    <location>
        <begin position="159"/>
        <end position="179"/>
    </location>
</feature>
<evidence type="ECO:0000256" key="1">
    <source>
        <dbReference type="SAM" id="MobiDB-lite"/>
    </source>
</evidence>
<feature type="region of interest" description="Disordered" evidence="1">
    <location>
        <begin position="136"/>
        <end position="179"/>
    </location>
</feature>
<dbReference type="Proteomes" id="UP000281738">
    <property type="component" value="Unassembled WGS sequence"/>
</dbReference>
<keyword evidence="3" id="KW-1185">Reference proteome</keyword>
<reference evidence="2 3" key="1">
    <citation type="submission" date="2018-11" db="EMBL/GenBank/DDBJ databases">
        <title>Sequencing the genomes of 1000 actinobacteria strains.</title>
        <authorList>
            <person name="Klenk H.-P."/>
        </authorList>
    </citation>
    <scope>NUCLEOTIDE SEQUENCE [LARGE SCALE GENOMIC DNA]</scope>
    <source>
        <strain evidence="2 3">DSM 12652</strain>
    </source>
</reference>
<dbReference type="EMBL" id="RKHO01000001">
    <property type="protein sequence ID" value="ROR91117.1"/>
    <property type="molecule type" value="Genomic_DNA"/>
</dbReference>
<proteinExistence type="predicted"/>
<protein>
    <submittedName>
        <fullName evidence="2">Uncharacterized protein</fullName>
    </submittedName>
</protein>
<sequence length="179" mass="20303">MKRPTGLLAAPFPVPSPVLVAMLDELRLAAVQPPESHAELQRLATLPRPWDPGSCSGDLRSLIYLWLDEVVEWVNTEHTWRVDQMIPICWMQHPHIVHELAPAACARWEASYAVTPHPLEDWHKYTLPALLDRSARRVGPTGCPPGRHQAHPGTSRHALMHERQHESDRRSRRVADAES</sequence>
<dbReference type="AlphaFoldDB" id="A0A3N2CUB7"/>
<evidence type="ECO:0000313" key="2">
    <source>
        <dbReference type="EMBL" id="ROR91117.1"/>
    </source>
</evidence>
<organism evidence="2 3">
    <name type="scientific">Nocardioides aurantiacus</name>
    <dbReference type="NCBI Taxonomy" id="86796"/>
    <lineage>
        <taxon>Bacteria</taxon>
        <taxon>Bacillati</taxon>
        <taxon>Actinomycetota</taxon>
        <taxon>Actinomycetes</taxon>
        <taxon>Propionibacteriales</taxon>
        <taxon>Nocardioidaceae</taxon>
        <taxon>Nocardioides</taxon>
    </lineage>
</organism>
<gene>
    <name evidence="2" type="ORF">EDD33_1978</name>
</gene>
<evidence type="ECO:0000313" key="3">
    <source>
        <dbReference type="Proteomes" id="UP000281738"/>
    </source>
</evidence>
<accession>A0A3N2CUB7</accession>
<name>A0A3N2CUB7_9ACTN</name>
<comment type="caution">
    <text evidence="2">The sequence shown here is derived from an EMBL/GenBank/DDBJ whole genome shotgun (WGS) entry which is preliminary data.</text>
</comment>